<feature type="domain" description="DDE" evidence="1">
    <location>
        <begin position="23"/>
        <end position="77"/>
    </location>
</feature>
<proteinExistence type="predicted"/>
<organism evidence="2 3">
    <name type="scientific">Histidinibacterium aquaticum</name>
    <dbReference type="NCBI Taxonomy" id="2613962"/>
    <lineage>
        <taxon>Bacteria</taxon>
        <taxon>Pseudomonadati</taxon>
        <taxon>Pseudomonadota</taxon>
        <taxon>Alphaproteobacteria</taxon>
        <taxon>Rhodobacterales</taxon>
        <taxon>Paracoccaceae</taxon>
        <taxon>Histidinibacterium</taxon>
    </lineage>
</organism>
<evidence type="ECO:0000259" key="1">
    <source>
        <dbReference type="Pfam" id="PF13610"/>
    </source>
</evidence>
<reference evidence="2 3" key="1">
    <citation type="submission" date="2019-09" db="EMBL/GenBank/DDBJ databases">
        <authorList>
            <person name="Park J.-S."/>
            <person name="Choi H.-J."/>
        </authorList>
    </citation>
    <scope>NUCLEOTIDE SEQUENCE [LARGE SCALE GENOMIC DNA]</scope>
    <source>
        <strain evidence="2 3">176SS1-4</strain>
    </source>
</reference>
<comment type="caution">
    <text evidence="2">The sequence shown here is derived from an EMBL/GenBank/DDBJ whole genome shotgun (WGS) entry which is preliminary data.</text>
</comment>
<evidence type="ECO:0000313" key="3">
    <source>
        <dbReference type="Proteomes" id="UP000326554"/>
    </source>
</evidence>
<protein>
    <submittedName>
        <fullName evidence="2">DDE-type integrase/transposase/recombinase</fullName>
    </submittedName>
</protein>
<dbReference type="RefSeq" id="WP_150446656.1">
    <property type="nucleotide sequence ID" value="NZ_VYQE01000006.1"/>
</dbReference>
<sequence length="95" mass="10917">MGSRRGLCEAQLQDALRLAAHYEKEVLESVVTWRRDRAAVLKFLKKLIKRSGTADEIVTDRLRSYRAAMRGLRVSGHRDEGRWIISALWASVLNH</sequence>
<dbReference type="Proteomes" id="UP000326554">
    <property type="component" value="Unassembled WGS sequence"/>
</dbReference>
<dbReference type="AlphaFoldDB" id="A0A5J5GC52"/>
<gene>
    <name evidence="2" type="ORF">F3S47_17790</name>
</gene>
<evidence type="ECO:0000313" key="2">
    <source>
        <dbReference type="EMBL" id="KAA9005749.1"/>
    </source>
</evidence>
<dbReference type="InterPro" id="IPR032874">
    <property type="entry name" value="DDE_dom"/>
</dbReference>
<dbReference type="EMBL" id="VYQE01000006">
    <property type="protein sequence ID" value="KAA9005749.1"/>
    <property type="molecule type" value="Genomic_DNA"/>
</dbReference>
<keyword evidence="3" id="KW-1185">Reference proteome</keyword>
<dbReference type="Pfam" id="PF13610">
    <property type="entry name" value="DDE_Tnp_IS240"/>
    <property type="match status" value="1"/>
</dbReference>
<accession>A0A5J5GC52</accession>
<name>A0A5J5GC52_9RHOB</name>